<keyword evidence="3" id="KW-1185">Reference proteome</keyword>
<feature type="domain" description="CobQ/CobB/MinD/ParA nucleotide binding" evidence="1">
    <location>
        <begin position="4"/>
        <end position="132"/>
    </location>
</feature>
<dbReference type="InterPro" id="IPR050678">
    <property type="entry name" value="DNA_Partitioning_ATPase"/>
</dbReference>
<protein>
    <submittedName>
        <fullName evidence="2">ParA family protein</fullName>
    </submittedName>
</protein>
<dbReference type="Proteomes" id="UP000441523">
    <property type="component" value="Unassembled WGS sequence"/>
</dbReference>
<proteinExistence type="predicted"/>
<dbReference type="Gene3D" id="3.40.50.300">
    <property type="entry name" value="P-loop containing nucleotide triphosphate hydrolases"/>
    <property type="match status" value="1"/>
</dbReference>
<dbReference type="RefSeq" id="WP_150966809.1">
    <property type="nucleotide sequence ID" value="NZ_VZZJ01000045.1"/>
</dbReference>
<dbReference type="PANTHER" id="PTHR13696:SF96">
    <property type="entry name" value="COBQ_COBB_MIND_PARA NUCLEOTIDE BINDING DOMAIN-CONTAINING PROTEIN"/>
    <property type="match status" value="1"/>
</dbReference>
<organism evidence="2 3">
    <name type="scientific">Methylobacterium planeticum</name>
    <dbReference type="NCBI Taxonomy" id="2615211"/>
    <lineage>
        <taxon>Bacteria</taxon>
        <taxon>Pseudomonadati</taxon>
        <taxon>Pseudomonadota</taxon>
        <taxon>Alphaproteobacteria</taxon>
        <taxon>Hyphomicrobiales</taxon>
        <taxon>Methylobacteriaceae</taxon>
        <taxon>Methylobacterium</taxon>
    </lineage>
</organism>
<evidence type="ECO:0000313" key="3">
    <source>
        <dbReference type="Proteomes" id="UP000441523"/>
    </source>
</evidence>
<name>A0A6N6MKN6_9HYPH</name>
<dbReference type="Pfam" id="PF01656">
    <property type="entry name" value="CbiA"/>
    <property type="match status" value="1"/>
</dbReference>
<accession>A0A6N6MKN6</accession>
<dbReference type="AlphaFoldDB" id="A0A6N6MKN6"/>
<evidence type="ECO:0000259" key="1">
    <source>
        <dbReference type="Pfam" id="PF01656"/>
    </source>
</evidence>
<gene>
    <name evidence="2" type="ORF">F6X51_26230</name>
</gene>
<dbReference type="PANTHER" id="PTHR13696">
    <property type="entry name" value="P-LOOP CONTAINING NUCLEOSIDE TRIPHOSPHATE HYDROLASE"/>
    <property type="match status" value="1"/>
</dbReference>
<dbReference type="EMBL" id="VZZJ01000045">
    <property type="protein sequence ID" value="KAB1068815.1"/>
    <property type="molecule type" value="Genomic_DNA"/>
</dbReference>
<comment type="caution">
    <text evidence="2">The sequence shown here is derived from an EMBL/GenBank/DDBJ whole genome shotgun (WGS) entry which is preliminary data.</text>
</comment>
<reference evidence="2 3" key="1">
    <citation type="submission" date="2019-09" db="EMBL/GenBank/DDBJ databases">
        <title>YIM 132548 draft genome.</title>
        <authorList>
            <person name="Jiang L."/>
        </authorList>
    </citation>
    <scope>NUCLEOTIDE SEQUENCE [LARGE SCALE GENOMIC DNA]</scope>
    <source>
        <strain evidence="2 3">YIM 132548</strain>
    </source>
</reference>
<dbReference type="InterPro" id="IPR027417">
    <property type="entry name" value="P-loop_NTPase"/>
</dbReference>
<dbReference type="InterPro" id="IPR002586">
    <property type="entry name" value="CobQ/CobB/MinD/ParA_Nub-bd_dom"/>
</dbReference>
<dbReference type="CDD" id="cd02042">
    <property type="entry name" value="ParAB_family"/>
    <property type="match status" value="1"/>
</dbReference>
<dbReference type="PIRSF" id="PIRSF009320">
    <property type="entry name" value="Nuc_binding_HP_1000"/>
    <property type="match status" value="1"/>
</dbReference>
<dbReference type="SUPFAM" id="SSF52540">
    <property type="entry name" value="P-loop containing nucleoside triphosphate hydrolases"/>
    <property type="match status" value="1"/>
</dbReference>
<sequence length="217" mass="22820">MQVITIAARKGGVGKTTLAMHLSVLASAPGAPALLLDTDPQRSLAWWHKLREADVPNLIEAEARELPELVAAAKREGISRIIIDTPPHAEDSIVHAMRVADLILVPTRPGPLDLAAVATTLELAERVGKAPLAVINHSPPRTGASEPSIVLEARAALANMGAAVAATAVANRVSMSHAILTGSTVNEHEPGGKAAAEVEALWREIETTLNRSPRTSR</sequence>
<evidence type="ECO:0000313" key="2">
    <source>
        <dbReference type="EMBL" id="KAB1068815.1"/>
    </source>
</evidence>